<reference evidence="2" key="1">
    <citation type="submission" date="2023-03" db="EMBL/GenBank/DDBJ databases">
        <title>Chromosome-scale reference genome and RAD-based genetic map of yellow starthistle (Centaurea solstitialis) reveal putative structural variation and QTLs associated with invader traits.</title>
        <authorList>
            <person name="Reatini B."/>
            <person name="Cang F.A."/>
            <person name="Jiang Q."/>
            <person name="Mckibben M.T.W."/>
            <person name="Barker M.S."/>
            <person name="Rieseberg L.H."/>
            <person name="Dlugosch K.M."/>
        </authorList>
    </citation>
    <scope>NUCLEOTIDE SEQUENCE</scope>
    <source>
        <strain evidence="2">CAN-66</strain>
        <tissue evidence="2">Leaf</tissue>
    </source>
</reference>
<comment type="caution">
    <text evidence="2">The sequence shown here is derived from an EMBL/GenBank/DDBJ whole genome shotgun (WGS) entry which is preliminary data.</text>
</comment>
<dbReference type="EMBL" id="JARYMX010000005">
    <property type="protein sequence ID" value="KAJ9549479.1"/>
    <property type="molecule type" value="Genomic_DNA"/>
</dbReference>
<keyword evidence="1" id="KW-0472">Membrane</keyword>
<dbReference type="AlphaFoldDB" id="A0AA38SVA7"/>
<dbReference type="PANTHER" id="PTHR35307">
    <property type="entry name" value="PROTEIN, PUTATIVE-RELATED"/>
    <property type="match status" value="1"/>
</dbReference>
<keyword evidence="1" id="KW-0812">Transmembrane</keyword>
<name>A0AA38SVA7_9ASTR</name>
<evidence type="ECO:0000313" key="2">
    <source>
        <dbReference type="EMBL" id="KAJ9549479.1"/>
    </source>
</evidence>
<feature type="transmembrane region" description="Helical" evidence="1">
    <location>
        <begin position="20"/>
        <end position="40"/>
    </location>
</feature>
<accession>A0AA38SVA7</accession>
<evidence type="ECO:0000313" key="3">
    <source>
        <dbReference type="Proteomes" id="UP001172457"/>
    </source>
</evidence>
<feature type="transmembrane region" description="Helical" evidence="1">
    <location>
        <begin position="150"/>
        <end position="175"/>
    </location>
</feature>
<feature type="transmembrane region" description="Helical" evidence="1">
    <location>
        <begin position="52"/>
        <end position="73"/>
    </location>
</feature>
<proteinExistence type="predicted"/>
<keyword evidence="3" id="KW-1185">Reference proteome</keyword>
<sequence>MELLMKSCADKQNNHIYTGPMVWIGIYIAIASAFCTLAMVDDLFHGFRNRKFWFPCRYFSLNAASITVITVTMKLPVDLNCEMLGNVDQAAKLGSMAFMCIMMANIMPSLASMDNKTLLANIIGLSILVITIIVNIFIEIHTHVIDPSKYMYTAYIYSGLMLLLLVILISSTIAIPTSKQILEFKYHATSKPTTNDQHIRKKTVKKLEQYVRRYWIMAKSGSPQFVMASNPLSYASGIRLKFR</sequence>
<dbReference type="PANTHER" id="PTHR35307:SF8">
    <property type="entry name" value="GUSTATORY RECEPTOR"/>
    <property type="match status" value="1"/>
</dbReference>
<feature type="transmembrane region" description="Helical" evidence="1">
    <location>
        <begin position="93"/>
        <end position="111"/>
    </location>
</feature>
<evidence type="ECO:0000256" key="1">
    <source>
        <dbReference type="SAM" id="Phobius"/>
    </source>
</evidence>
<gene>
    <name evidence="2" type="ORF">OSB04_022022</name>
</gene>
<organism evidence="2 3">
    <name type="scientific">Centaurea solstitialis</name>
    <name type="common">yellow star-thistle</name>
    <dbReference type="NCBI Taxonomy" id="347529"/>
    <lineage>
        <taxon>Eukaryota</taxon>
        <taxon>Viridiplantae</taxon>
        <taxon>Streptophyta</taxon>
        <taxon>Embryophyta</taxon>
        <taxon>Tracheophyta</taxon>
        <taxon>Spermatophyta</taxon>
        <taxon>Magnoliopsida</taxon>
        <taxon>eudicotyledons</taxon>
        <taxon>Gunneridae</taxon>
        <taxon>Pentapetalae</taxon>
        <taxon>asterids</taxon>
        <taxon>campanulids</taxon>
        <taxon>Asterales</taxon>
        <taxon>Asteraceae</taxon>
        <taxon>Carduoideae</taxon>
        <taxon>Cardueae</taxon>
        <taxon>Centaureinae</taxon>
        <taxon>Centaurea</taxon>
    </lineage>
</organism>
<feature type="transmembrane region" description="Helical" evidence="1">
    <location>
        <begin position="118"/>
        <end position="138"/>
    </location>
</feature>
<dbReference type="Proteomes" id="UP001172457">
    <property type="component" value="Chromosome 5"/>
</dbReference>
<keyword evidence="1" id="KW-1133">Transmembrane helix</keyword>
<protein>
    <submittedName>
        <fullName evidence="2">Uncharacterized protein</fullName>
    </submittedName>
</protein>